<reference evidence="7 8" key="1">
    <citation type="submission" date="2016-03" db="EMBL/GenBank/DDBJ databases">
        <authorList>
            <person name="Ploux O."/>
        </authorList>
    </citation>
    <scope>NUCLEOTIDE SEQUENCE [LARGE SCALE GENOMIC DNA]</scope>
    <source>
        <strain evidence="7 8">URUG2</strain>
    </source>
</reference>
<gene>
    <name evidence="7" type="ORF">RCC_04625</name>
</gene>
<feature type="domain" description="Gfo/Idh/MocA-like oxidoreductase N-terminal" evidence="6">
    <location>
        <begin position="44"/>
        <end position="150"/>
    </location>
</feature>
<organism evidence="7 8">
    <name type="scientific">Ramularia collo-cygni</name>
    <dbReference type="NCBI Taxonomy" id="112498"/>
    <lineage>
        <taxon>Eukaryota</taxon>
        <taxon>Fungi</taxon>
        <taxon>Dikarya</taxon>
        <taxon>Ascomycota</taxon>
        <taxon>Pezizomycotina</taxon>
        <taxon>Dothideomycetes</taxon>
        <taxon>Dothideomycetidae</taxon>
        <taxon>Mycosphaerellales</taxon>
        <taxon>Mycosphaerellaceae</taxon>
        <taxon>Ramularia</taxon>
    </lineage>
</organism>
<accession>A0A2D3URS2</accession>
<dbReference type="OrthoDB" id="6417021at2759"/>
<evidence type="ECO:0000256" key="2">
    <source>
        <dbReference type="ARBA" id="ARBA00023002"/>
    </source>
</evidence>
<keyword evidence="8" id="KW-1185">Reference proteome</keyword>
<dbReference type="InterPro" id="IPR000683">
    <property type="entry name" value="Gfo/Idh/MocA-like_OxRdtase_N"/>
</dbReference>
<proteinExistence type="inferred from homology"/>
<evidence type="ECO:0000256" key="1">
    <source>
        <dbReference type="ARBA" id="ARBA00010928"/>
    </source>
</evidence>
<dbReference type="InterPro" id="IPR050984">
    <property type="entry name" value="Gfo/Idh/MocA_domain"/>
</dbReference>
<comment type="similarity">
    <text evidence="1">Belongs to the Gfo/Idh/MocA family.</text>
</comment>
<protein>
    <recommendedName>
        <fullName evidence="3">D-xylose 1-dehydrogenase (NADP(+), D-xylono-1,5-lactone-forming)</fullName>
        <ecNumber evidence="3">1.1.1.179</ecNumber>
    </recommendedName>
    <alternativeName>
        <fullName evidence="4">D-xylose-NADP dehydrogenase</fullName>
    </alternativeName>
</protein>
<evidence type="ECO:0000256" key="3">
    <source>
        <dbReference type="ARBA" id="ARBA00038984"/>
    </source>
</evidence>
<dbReference type="GO" id="GO:0000166">
    <property type="term" value="F:nucleotide binding"/>
    <property type="evidence" value="ECO:0007669"/>
    <property type="project" value="InterPro"/>
</dbReference>
<comment type="catalytic activity">
    <reaction evidence="5">
        <text>D-xylose + NADP(+) = D-xylono-1,5-lactone + NADPH + H(+)</text>
        <dbReference type="Rhea" id="RHEA:22000"/>
        <dbReference type="ChEBI" id="CHEBI:15378"/>
        <dbReference type="ChEBI" id="CHEBI:15867"/>
        <dbReference type="ChEBI" id="CHEBI:53455"/>
        <dbReference type="ChEBI" id="CHEBI:57783"/>
        <dbReference type="ChEBI" id="CHEBI:58349"/>
        <dbReference type="EC" id="1.1.1.179"/>
    </reaction>
</comment>
<dbReference type="EMBL" id="FJUY01000006">
    <property type="protein sequence ID" value="CZT18781.1"/>
    <property type="molecule type" value="Genomic_DNA"/>
</dbReference>
<evidence type="ECO:0000313" key="7">
    <source>
        <dbReference type="EMBL" id="CZT18781.1"/>
    </source>
</evidence>
<dbReference type="RefSeq" id="XP_023625671.1">
    <property type="nucleotide sequence ID" value="XM_023769903.1"/>
</dbReference>
<dbReference type="Proteomes" id="UP000225277">
    <property type="component" value="Unassembled WGS sequence"/>
</dbReference>
<dbReference type="GO" id="GO:0047837">
    <property type="term" value="F:D-xylose 1-dehydrogenase (NADP+) activity"/>
    <property type="evidence" value="ECO:0007669"/>
    <property type="project" value="UniProtKB-EC"/>
</dbReference>
<name>A0A2D3URS2_9PEZI</name>
<sequence length="406" mass="44450">MSWIVENVVNLNNWRHGVPKIKANLKKDDNPLRIGVLSAAAINGVAILDPVQTHPGSIISAIAARDISRAQAQIDACKFGKECKAYGSYAELLGDPNIEAVYIPLPNGLHAEWTIKALEAGKHVLVEKPIAANAEEVRKIGETAARTNKFAVEAFHWRFHPAAHAVKDMVESGKYGNVTSVFAQMKIPRGGVGKTDIRYDYALGGGSSMDLAYVFSACCYFASSDIENCTFGVQSAVPRLSSTDKRIDEAMESKFTIEQAGKPSVNCHIQTDLAIPPFLGLIPKLWMLSPSVCVELEKAKIEFTNFALPTIGHSIFITEKDVEGRLTGKKRTETCFTGGHWEAIGVSGEKWWTTYRYQLESFVRQVRAKESGQVYGGPNVALSDGVKMMELIDSVYDKAGLPKRGI</sequence>
<evidence type="ECO:0000256" key="5">
    <source>
        <dbReference type="ARBA" id="ARBA00049233"/>
    </source>
</evidence>
<dbReference type="Gene3D" id="3.40.50.720">
    <property type="entry name" value="NAD(P)-binding Rossmann-like Domain"/>
    <property type="match status" value="1"/>
</dbReference>
<dbReference type="GeneID" id="35599798"/>
<evidence type="ECO:0000259" key="6">
    <source>
        <dbReference type="Pfam" id="PF01408"/>
    </source>
</evidence>
<keyword evidence="2" id="KW-0560">Oxidoreductase</keyword>
<dbReference type="AlphaFoldDB" id="A0A2D3URS2"/>
<dbReference type="EC" id="1.1.1.179" evidence="3"/>
<evidence type="ECO:0000256" key="4">
    <source>
        <dbReference type="ARBA" id="ARBA00042988"/>
    </source>
</evidence>
<dbReference type="SUPFAM" id="SSF51735">
    <property type="entry name" value="NAD(P)-binding Rossmann-fold domains"/>
    <property type="match status" value="1"/>
</dbReference>
<dbReference type="STRING" id="112498.A0A2D3URS2"/>
<evidence type="ECO:0000313" key="8">
    <source>
        <dbReference type="Proteomes" id="UP000225277"/>
    </source>
</evidence>
<dbReference type="InterPro" id="IPR036291">
    <property type="entry name" value="NAD(P)-bd_dom_sf"/>
</dbReference>
<dbReference type="Gene3D" id="3.30.360.10">
    <property type="entry name" value="Dihydrodipicolinate Reductase, domain 2"/>
    <property type="match status" value="1"/>
</dbReference>
<dbReference type="PANTHER" id="PTHR22604:SF105">
    <property type="entry name" value="TRANS-1,2-DIHYDROBENZENE-1,2-DIOL DEHYDROGENASE"/>
    <property type="match status" value="1"/>
</dbReference>
<dbReference type="Pfam" id="PF01408">
    <property type="entry name" value="GFO_IDH_MocA"/>
    <property type="match status" value="1"/>
</dbReference>
<dbReference type="PANTHER" id="PTHR22604">
    <property type="entry name" value="OXIDOREDUCTASES"/>
    <property type="match status" value="1"/>
</dbReference>